<dbReference type="PANTHER" id="PTHR12537">
    <property type="entry name" value="RNA BINDING PROTEIN PUMILIO-RELATED"/>
    <property type="match status" value="1"/>
</dbReference>
<evidence type="ECO:0000256" key="3">
    <source>
        <dbReference type="SAM" id="Coils"/>
    </source>
</evidence>
<comment type="caution">
    <text evidence="5">The sequence shown here is derived from an EMBL/GenBank/DDBJ whole genome shotgun (WGS) entry which is preliminary data.</text>
</comment>
<evidence type="ECO:0000313" key="6">
    <source>
        <dbReference type="Proteomes" id="UP000688137"/>
    </source>
</evidence>
<dbReference type="Proteomes" id="UP000688137">
    <property type="component" value="Unassembled WGS sequence"/>
</dbReference>
<gene>
    <name evidence="5" type="ORF">PPRIM_AZ9-3.1.T0280098</name>
</gene>
<evidence type="ECO:0000256" key="1">
    <source>
        <dbReference type="ARBA" id="ARBA00022737"/>
    </source>
</evidence>
<feature type="repeat" description="Pumilio" evidence="2">
    <location>
        <begin position="292"/>
        <end position="327"/>
    </location>
</feature>
<keyword evidence="1" id="KW-0677">Repeat</keyword>
<evidence type="ECO:0000256" key="2">
    <source>
        <dbReference type="PROSITE-ProRule" id="PRU00317"/>
    </source>
</evidence>
<reference evidence="5" key="1">
    <citation type="submission" date="2021-01" db="EMBL/GenBank/DDBJ databases">
        <authorList>
            <consortium name="Genoscope - CEA"/>
            <person name="William W."/>
        </authorList>
    </citation>
    <scope>NUCLEOTIDE SEQUENCE</scope>
</reference>
<feature type="repeat" description="Pumilio" evidence="2">
    <location>
        <begin position="248"/>
        <end position="287"/>
    </location>
</feature>
<sequence length="561" mass="67144">MSNPIPIEFNSDVDELRNCFPSNTGSTATQSLFDNSNIDKILSSEQFDDQLDQVDHEFDQLNQQMKNVLLNDNFKPSLISAFQADMSSYITHEKLTKNSRRMQYEYENAKPKEREYVFMTFIKNNIINLSLDKYMHYILEKIIEVGKSDIIYIGPPLYRNIILDQIFNRINKLITDLYACKVMQKGLEIMAQYPQDSQTQFQRYANFILEDNNIKLYTDKIANQIFQKCLEVFDGKNLHNLLLILDKYILNQQQIELSTDQYGCLIVNKIIDILPKQIDQNSKQVANDIIMRVIENSSCLIRRQYSNYIIQQILERGQESHKTLLLDKYLIKDFVQMSVDKYGSNVAEKAIIYSGPKWRQKLWEEEVSVSEESFRKLVNDQFANYPIQRLYEYLTQEYRAEFLEYLSKLHESNFLNHHGQIVWKFAIVNFNIKRFTQKVNSNLNLQITSCQDKNKQISQQQVNQQFINNNQYKQYQQFIQQQYQQQYQQPLQNYWIQQQNPQQQTYDYQQYQAFLMQNTMMFYQQQQMYPLSQQFYQNYQNEQQNNAQIMQTLKMVQHQSD</sequence>
<dbReference type="OMA" id="HESNFLN"/>
<dbReference type="GO" id="GO:0005737">
    <property type="term" value="C:cytoplasm"/>
    <property type="evidence" value="ECO:0007669"/>
    <property type="project" value="TreeGrafter"/>
</dbReference>
<keyword evidence="3" id="KW-0175">Coiled coil</keyword>
<dbReference type="GO" id="GO:0003729">
    <property type="term" value="F:mRNA binding"/>
    <property type="evidence" value="ECO:0007669"/>
    <property type="project" value="TreeGrafter"/>
</dbReference>
<feature type="coiled-coil region" evidence="3">
    <location>
        <begin position="44"/>
        <end position="71"/>
    </location>
</feature>
<keyword evidence="6" id="KW-1185">Reference proteome</keyword>
<dbReference type="PANTHER" id="PTHR12537:SF12">
    <property type="entry name" value="MATERNAL PROTEIN PUMILIO"/>
    <property type="match status" value="1"/>
</dbReference>
<feature type="repeat" description="Pumilio" evidence="2">
    <location>
        <begin position="368"/>
        <end position="404"/>
    </location>
</feature>
<accession>A0A8S1KUK6</accession>
<feature type="domain" description="PUM-HD" evidence="4">
    <location>
        <begin position="57"/>
        <end position="430"/>
    </location>
</feature>
<dbReference type="PROSITE" id="PS50302">
    <property type="entry name" value="PUM"/>
    <property type="match status" value="4"/>
</dbReference>
<dbReference type="InterPro" id="IPR033133">
    <property type="entry name" value="PUM-HD"/>
</dbReference>
<dbReference type="PROSITE" id="PS50303">
    <property type="entry name" value="PUM_HD"/>
    <property type="match status" value="1"/>
</dbReference>
<proteinExistence type="predicted"/>
<dbReference type="Pfam" id="PF00806">
    <property type="entry name" value="PUF"/>
    <property type="match status" value="6"/>
</dbReference>
<protein>
    <recommendedName>
        <fullName evidence="4">PUM-HD domain-containing protein</fullName>
    </recommendedName>
</protein>
<evidence type="ECO:0000259" key="4">
    <source>
        <dbReference type="PROSITE" id="PS50303"/>
    </source>
</evidence>
<dbReference type="AlphaFoldDB" id="A0A8S1KUK6"/>
<dbReference type="SMART" id="SM00025">
    <property type="entry name" value="Pumilio"/>
    <property type="match status" value="7"/>
</dbReference>
<name>A0A8S1KUK6_PARPR</name>
<dbReference type="InterPro" id="IPR001313">
    <property type="entry name" value="Pumilio_RNA-bd_rpt"/>
</dbReference>
<feature type="repeat" description="Pumilio" evidence="2">
    <location>
        <begin position="329"/>
        <end position="364"/>
    </location>
</feature>
<dbReference type="GO" id="GO:0010608">
    <property type="term" value="P:post-transcriptional regulation of gene expression"/>
    <property type="evidence" value="ECO:0007669"/>
    <property type="project" value="TreeGrafter"/>
</dbReference>
<evidence type="ECO:0000313" key="5">
    <source>
        <dbReference type="EMBL" id="CAD8058918.1"/>
    </source>
</evidence>
<dbReference type="EMBL" id="CAJJDM010000027">
    <property type="protein sequence ID" value="CAD8058918.1"/>
    <property type="molecule type" value="Genomic_DNA"/>
</dbReference>
<organism evidence="5 6">
    <name type="scientific">Paramecium primaurelia</name>
    <dbReference type="NCBI Taxonomy" id="5886"/>
    <lineage>
        <taxon>Eukaryota</taxon>
        <taxon>Sar</taxon>
        <taxon>Alveolata</taxon>
        <taxon>Ciliophora</taxon>
        <taxon>Intramacronucleata</taxon>
        <taxon>Oligohymenophorea</taxon>
        <taxon>Peniculida</taxon>
        <taxon>Parameciidae</taxon>
        <taxon>Paramecium</taxon>
    </lineage>
</organism>